<accession>A0ABR8QRW5</accession>
<evidence type="ECO:0000313" key="3">
    <source>
        <dbReference type="Proteomes" id="UP000657931"/>
    </source>
</evidence>
<protein>
    <recommendedName>
        <fullName evidence="1">RNA polymerase sigma factor 70 region 4 type 2 domain-containing protein</fullName>
    </recommendedName>
</protein>
<comment type="caution">
    <text evidence="2">The sequence shown here is derived from an EMBL/GenBank/DDBJ whole genome shotgun (WGS) entry which is preliminary data.</text>
</comment>
<evidence type="ECO:0000259" key="1">
    <source>
        <dbReference type="Pfam" id="PF08281"/>
    </source>
</evidence>
<organism evidence="2 3">
    <name type="scientific">Cytobacillus stercorigallinarum</name>
    <dbReference type="NCBI Taxonomy" id="2762240"/>
    <lineage>
        <taxon>Bacteria</taxon>
        <taxon>Bacillati</taxon>
        <taxon>Bacillota</taxon>
        <taxon>Bacilli</taxon>
        <taxon>Bacillales</taxon>
        <taxon>Bacillaceae</taxon>
        <taxon>Cytobacillus</taxon>
    </lineage>
</organism>
<sequence>MDIWEIAELLNLNQSTIRTRLSRGRDRLKGKLGARGDNND</sequence>
<dbReference type="EMBL" id="JACSQT010000007">
    <property type="protein sequence ID" value="MBD7938283.1"/>
    <property type="molecule type" value="Genomic_DNA"/>
</dbReference>
<dbReference type="SUPFAM" id="SSF88659">
    <property type="entry name" value="Sigma3 and sigma4 domains of RNA polymerase sigma factors"/>
    <property type="match status" value="1"/>
</dbReference>
<proteinExistence type="predicted"/>
<dbReference type="InterPro" id="IPR036388">
    <property type="entry name" value="WH-like_DNA-bd_sf"/>
</dbReference>
<dbReference type="Pfam" id="PF08281">
    <property type="entry name" value="Sigma70_r4_2"/>
    <property type="match status" value="1"/>
</dbReference>
<name>A0ABR8QRW5_9BACI</name>
<dbReference type="InterPro" id="IPR013324">
    <property type="entry name" value="RNA_pol_sigma_r3/r4-like"/>
</dbReference>
<reference evidence="2 3" key="1">
    <citation type="submission" date="2020-08" db="EMBL/GenBank/DDBJ databases">
        <title>A Genomic Blueprint of the Chicken Gut Microbiome.</title>
        <authorList>
            <person name="Gilroy R."/>
            <person name="Ravi A."/>
            <person name="Getino M."/>
            <person name="Pursley I."/>
            <person name="Horton D.L."/>
            <person name="Alikhan N.-F."/>
            <person name="Baker D."/>
            <person name="Gharbi K."/>
            <person name="Hall N."/>
            <person name="Watson M."/>
            <person name="Adriaenssens E.M."/>
            <person name="Foster-Nyarko E."/>
            <person name="Jarju S."/>
            <person name="Secka A."/>
            <person name="Antonio M."/>
            <person name="Oren A."/>
            <person name="Chaudhuri R."/>
            <person name="La Ragione R.M."/>
            <person name="Hildebrand F."/>
            <person name="Pallen M.J."/>
        </authorList>
    </citation>
    <scope>NUCLEOTIDE SEQUENCE [LARGE SCALE GENOMIC DNA]</scope>
    <source>
        <strain evidence="2 3">Sa5YUA1</strain>
    </source>
</reference>
<evidence type="ECO:0000313" key="2">
    <source>
        <dbReference type="EMBL" id="MBD7938283.1"/>
    </source>
</evidence>
<dbReference type="InterPro" id="IPR013249">
    <property type="entry name" value="RNA_pol_sigma70_r4_t2"/>
</dbReference>
<dbReference type="Gene3D" id="1.10.10.10">
    <property type="entry name" value="Winged helix-like DNA-binding domain superfamily/Winged helix DNA-binding domain"/>
    <property type="match status" value="1"/>
</dbReference>
<gene>
    <name evidence="2" type="ORF">H9655_14710</name>
</gene>
<keyword evidence="3" id="KW-1185">Reference proteome</keyword>
<dbReference type="Proteomes" id="UP000657931">
    <property type="component" value="Unassembled WGS sequence"/>
</dbReference>
<feature type="domain" description="RNA polymerase sigma factor 70 region 4 type 2" evidence="1">
    <location>
        <begin position="5"/>
        <end position="28"/>
    </location>
</feature>